<keyword evidence="2" id="KW-1185">Reference proteome</keyword>
<evidence type="ECO:0000313" key="3">
    <source>
        <dbReference type="RefSeq" id="XP_029649769.1"/>
    </source>
</evidence>
<dbReference type="KEGG" id="osn:115223396"/>
<dbReference type="RefSeq" id="XP_029649769.1">
    <property type="nucleotide sequence ID" value="XM_029793909.1"/>
</dbReference>
<evidence type="ECO:0000313" key="2">
    <source>
        <dbReference type="Proteomes" id="UP000515154"/>
    </source>
</evidence>
<dbReference type="Proteomes" id="UP000515154">
    <property type="component" value="Linkage group LG23"/>
</dbReference>
<feature type="region of interest" description="Disordered" evidence="1">
    <location>
        <begin position="60"/>
        <end position="84"/>
    </location>
</feature>
<organism evidence="2 3">
    <name type="scientific">Octopus sinensis</name>
    <name type="common">East Asian common octopus</name>
    <dbReference type="NCBI Taxonomy" id="2607531"/>
    <lineage>
        <taxon>Eukaryota</taxon>
        <taxon>Metazoa</taxon>
        <taxon>Spiralia</taxon>
        <taxon>Lophotrochozoa</taxon>
        <taxon>Mollusca</taxon>
        <taxon>Cephalopoda</taxon>
        <taxon>Coleoidea</taxon>
        <taxon>Octopodiformes</taxon>
        <taxon>Octopoda</taxon>
        <taxon>Incirrata</taxon>
        <taxon>Octopodidae</taxon>
        <taxon>Octopus</taxon>
    </lineage>
</organism>
<gene>
    <name evidence="3" type="primary">LOC115223396</name>
</gene>
<feature type="compositionally biased region" description="Basic and acidic residues" evidence="1">
    <location>
        <begin position="65"/>
        <end position="84"/>
    </location>
</feature>
<protein>
    <submittedName>
        <fullName evidence="3">Uncharacterized protein LOC115223396</fullName>
    </submittedName>
</protein>
<dbReference type="AlphaFoldDB" id="A0A6P7TEX3"/>
<sequence>MVSNDVDMNIKGKQLTHCRFANDIVLITETTDQRQTMLTELNTHSLTVGLTMIHKKTKYMQSEKGSAHLNEESTHEGKENTREMESYEEEYEWKAMKREITLSILFSAKSSDNVWEMI</sequence>
<reference evidence="3" key="1">
    <citation type="submission" date="2025-08" db="UniProtKB">
        <authorList>
            <consortium name="RefSeq"/>
        </authorList>
    </citation>
    <scope>IDENTIFICATION</scope>
</reference>
<accession>A0A6P7TEX3</accession>
<proteinExistence type="predicted"/>
<evidence type="ECO:0000256" key="1">
    <source>
        <dbReference type="SAM" id="MobiDB-lite"/>
    </source>
</evidence>
<name>A0A6P7TEX3_9MOLL</name>